<dbReference type="EMBL" id="CM051407">
    <property type="protein sequence ID" value="KAJ4701229.1"/>
    <property type="molecule type" value="Genomic_DNA"/>
</dbReference>
<sequence>MENADVFLGLHDFLERMRQPTAADFVKSIKSFIVSFSNNAPDPERDSAAVQDFFANMEAAFRAHPLWAGCSEEELDSAGEGLEKYVMTKLFTRVFASIPDDVKTDEQLSEKIALVQQFIRPENLDIKPTFQNETSWLLAQKELQKINMYKAPRDKLVCILNCCKVISNLLLNASVASNENPPGADEFLPVLIYVTMKANPPQLHSNLLYIQRYRRQSRLVGEAAYFFTNMLSAESFISNIDAQALSMEEAEFENNMESARALLSGLSTDMDGLSNLSDQIAGQISVEQLLESKHQPVNSKIEKEHVIRPKSSETKSGKKVTVAKDQEPITKVPSLSELENKGANMLLKEDKPSQVFQEYPYLFAQVGDLTVSDVEDLLNNYKQLVFKYVCLSKGLGGATPSPPASLLHTQVQHQAETIKEPEDPRTAEKNEESHNDTSKTNDPSNQVLDEENVESQLPEDEANTHQGGKNDETSQ</sequence>
<accession>A0ACC1WQJ3</accession>
<name>A0ACC1WQJ3_MELAZ</name>
<reference evidence="1 2" key="1">
    <citation type="journal article" date="2023" name="Science">
        <title>Complex scaffold remodeling in plant triterpene biosynthesis.</title>
        <authorList>
            <person name="De La Pena R."/>
            <person name="Hodgson H."/>
            <person name="Liu J.C."/>
            <person name="Stephenson M.J."/>
            <person name="Martin A.C."/>
            <person name="Owen C."/>
            <person name="Harkess A."/>
            <person name="Leebens-Mack J."/>
            <person name="Jimenez L.E."/>
            <person name="Osbourn A."/>
            <person name="Sattely E.S."/>
        </authorList>
    </citation>
    <scope>NUCLEOTIDE SEQUENCE [LARGE SCALE GENOMIC DNA]</scope>
    <source>
        <strain evidence="2">cv. JPN11</strain>
        <tissue evidence="1">Leaf</tissue>
    </source>
</reference>
<protein>
    <submittedName>
        <fullName evidence="1">Vacuolar protein sorting-associated protein 9A</fullName>
    </submittedName>
</protein>
<evidence type="ECO:0000313" key="1">
    <source>
        <dbReference type="EMBL" id="KAJ4701229.1"/>
    </source>
</evidence>
<gene>
    <name evidence="1" type="ORF">OWV82_024503</name>
</gene>
<keyword evidence="2" id="KW-1185">Reference proteome</keyword>
<evidence type="ECO:0000313" key="2">
    <source>
        <dbReference type="Proteomes" id="UP001164539"/>
    </source>
</evidence>
<proteinExistence type="predicted"/>
<dbReference type="Proteomes" id="UP001164539">
    <property type="component" value="Chromosome 14"/>
</dbReference>
<organism evidence="1 2">
    <name type="scientific">Melia azedarach</name>
    <name type="common">Chinaberry tree</name>
    <dbReference type="NCBI Taxonomy" id="155640"/>
    <lineage>
        <taxon>Eukaryota</taxon>
        <taxon>Viridiplantae</taxon>
        <taxon>Streptophyta</taxon>
        <taxon>Embryophyta</taxon>
        <taxon>Tracheophyta</taxon>
        <taxon>Spermatophyta</taxon>
        <taxon>Magnoliopsida</taxon>
        <taxon>eudicotyledons</taxon>
        <taxon>Gunneridae</taxon>
        <taxon>Pentapetalae</taxon>
        <taxon>rosids</taxon>
        <taxon>malvids</taxon>
        <taxon>Sapindales</taxon>
        <taxon>Meliaceae</taxon>
        <taxon>Melia</taxon>
    </lineage>
</organism>
<comment type="caution">
    <text evidence="1">The sequence shown here is derived from an EMBL/GenBank/DDBJ whole genome shotgun (WGS) entry which is preliminary data.</text>
</comment>